<accession>A0A6V7J4S0</accession>
<dbReference type="EMBL" id="CADCXW020000012">
    <property type="protein sequence ID" value="CAD1546461.1"/>
    <property type="molecule type" value="Genomic_DNA"/>
</dbReference>
<gene>
    <name evidence="1" type="ORF">BBRV_LOCUS41634</name>
</gene>
<evidence type="ECO:0000313" key="1">
    <source>
        <dbReference type="EMBL" id="CAD1546461.1"/>
    </source>
</evidence>
<proteinExistence type="predicted"/>
<organism evidence="1">
    <name type="scientific">Bracon brevicornis</name>
    <dbReference type="NCBI Taxonomy" id="1563983"/>
    <lineage>
        <taxon>Eukaryota</taxon>
        <taxon>Metazoa</taxon>
        <taxon>Ecdysozoa</taxon>
        <taxon>Arthropoda</taxon>
        <taxon>Hexapoda</taxon>
        <taxon>Insecta</taxon>
        <taxon>Pterygota</taxon>
        <taxon>Neoptera</taxon>
        <taxon>Endopterygota</taxon>
        <taxon>Hymenoptera</taxon>
        <taxon>Apocrita</taxon>
        <taxon>Ichneumonoidea</taxon>
        <taxon>Braconidae</taxon>
        <taxon>Braconinae</taxon>
        <taxon>Bracon</taxon>
    </lineage>
</organism>
<protein>
    <submittedName>
        <fullName evidence="1">Uncharacterized protein</fullName>
    </submittedName>
</protein>
<name>A0A6V7J4S0_9HYME</name>
<sequence>MYRDDTNLLNLTLLDDILKDVFYINLAFQKVNADIAKLYAELRTLTISLARRILNQRSLKLLEMNPTTMIHVADLKVIEQALDKINDDFGNSLLSVNSLDFGSSFEKLTTELPISPDSLKAVKDRGVSFIVRLVKESTRRLPANENLAEPHHQR</sequence>
<reference evidence="1" key="1">
    <citation type="submission" date="2020-07" db="EMBL/GenBank/DDBJ databases">
        <authorList>
            <person name="Ferguson B K."/>
        </authorList>
    </citation>
    <scope>NUCLEOTIDE SEQUENCE</scope>
    <source>
        <strain evidence="1">L06</strain>
    </source>
</reference>
<dbReference type="AlphaFoldDB" id="A0A6V7J4S0"/>